<dbReference type="PANTHER" id="PTHR36507:SF1">
    <property type="entry name" value="BLL1555 PROTEIN"/>
    <property type="match status" value="1"/>
</dbReference>
<proteinExistence type="predicted"/>
<sequence length="354" mass="36003">MKITALTSLFVLLSVVSMVAIAPSAFADHTSATVTNALGSSTPGCEDTNSCFDPNPVTIAMGGTVTWENVDNAAHTVTSGSPADGPDGVFDSSLIMAGGATFSHTFDDVGTYDYFCMVHPWMQGSVIVEDEAAAEAEVAEAEAEVAEAEAAEAEAAEAEAAAAAAIAALEAEQAAEAAAAEAAAAESLAALEAAAAESLAALEAEQAAEAAEAEAAAVVMAAPRESAIDLVDTLIYNINGGSVSSIITNSDDSTLVVAVDASDDGELSITMNSDYITAFDDDSYFVLVNNEEVWFSQDGSTLTIPFEAGTEKIEIVGSAVVPEFGTIAMVVLAVAIIGIIVITAKTKTQLIPKL</sequence>
<gene>
    <name evidence="6" type="ORF">ALOHA_HF4000ANIW137N13ctg1g12</name>
</gene>
<keyword evidence="2" id="KW-0186">Copper</keyword>
<evidence type="ECO:0000256" key="3">
    <source>
        <dbReference type="SAM" id="Coils"/>
    </source>
</evidence>
<dbReference type="PANTHER" id="PTHR36507">
    <property type="entry name" value="BLL1555 PROTEIN"/>
    <property type="match status" value="1"/>
</dbReference>
<dbReference type="AlphaFoldDB" id="B3T4X5"/>
<evidence type="ECO:0000256" key="2">
    <source>
        <dbReference type="ARBA" id="ARBA00023008"/>
    </source>
</evidence>
<dbReference type="NCBIfam" id="TIGR04296">
    <property type="entry name" value="PEFG-CTERM"/>
    <property type="match status" value="1"/>
</dbReference>
<evidence type="ECO:0000256" key="4">
    <source>
        <dbReference type="SAM" id="Phobius"/>
    </source>
</evidence>
<keyword evidence="4" id="KW-1133">Transmembrane helix</keyword>
<dbReference type="Pfam" id="PF00127">
    <property type="entry name" value="Copper-bind"/>
    <property type="match status" value="1"/>
</dbReference>
<feature type="domain" description="Blue (type 1) copper" evidence="5">
    <location>
        <begin position="47"/>
        <end position="129"/>
    </location>
</feature>
<feature type="coiled-coil region" evidence="3">
    <location>
        <begin position="129"/>
        <end position="208"/>
    </location>
</feature>
<dbReference type="InterPro" id="IPR027560">
    <property type="entry name" value="PEFG-CTERM"/>
</dbReference>
<dbReference type="GO" id="GO:0009055">
    <property type="term" value="F:electron transfer activity"/>
    <property type="evidence" value="ECO:0007669"/>
    <property type="project" value="InterPro"/>
</dbReference>
<evidence type="ECO:0000256" key="1">
    <source>
        <dbReference type="ARBA" id="ARBA00022723"/>
    </source>
</evidence>
<dbReference type="SUPFAM" id="SSF49503">
    <property type="entry name" value="Cupredoxins"/>
    <property type="match status" value="1"/>
</dbReference>
<dbReference type="InterPro" id="IPR008972">
    <property type="entry name" value="Cupredoxin"/>
</dbReference>
<dbReference type="GO" id="GO:0005507">
    <property type="term" value="F:copper ion binding"/>
    <property type="evidence" value="ECO:0007669"/>
    <property type="project" value="InterPro"/>
</dbReference>
<keyword evidence="4" id="KW-0472">Membrane</keyword>
<dbReference type="InterPro" id="IPR000923">
    <property type="entry name" value="BlueCu_1"/>
</dbReference>
<dbReference type="Gene3D" id="2.60.40.420">
    <property type="entry name" value="Cupredoxins - blue copper proteins"/>
    <property type="match status" value="1"/>
</dbReference>
<name>B3T4X5_9ARCH</name>
<keyword evidence="3" id="KW-0175">Coiled coil</keyword>
<dbReference type="InterPro" id="IPR052721">
    <property type="entry name" value="ET_Amicyanin"/>
</dbReference>
<keyword evidence="1" id="KW-0479">Metal-binding</keyword>
<evidence type="ECO:0000259" key="5">
    <source>
        <dbReference type="Pfam" id="PF00127"/>
    </source>
</evidence>
<feature type="transmembrane region" description="Helical" evidence="4">
    <location>
        <begin position="324"/>
        <end position="344"/>
    </location>
</feature>
<dbReference type="EMBL" id="EU016605">
    <property type="protein sequence ID" value="ABZ07634.1"/>
    <property type="molecule type" value="Genomic_DNA"/>
</dbReference>
<keyword evidence="4" id="KW-0812">Transmembrane</keyword>
<accession>B3T4X5</accession>
<protein>
    <submittedName>
        <fullName evidence="6">Putative copper-binding protein, plastocyanin/azurin family protein</fullName>
    </submittedName>
</protein>
<reference evidence="6" key="1">
    <citation type="journal article" date="2008" name="ISME J.">
        <title>Genomic patterns of recombination, clonal divergence and environment in marine microbial populations.</title>
        <authorList>
            <person name="Konstantinidis K.T."/>
            <person name="Delong E.F."/>
        </authorList>
    </citation>
    <scope>NUCLEOTIDE SEQUENCE</scope>
</reference>
<evidence type="ECO:0000313" key="6">
    <source>
        <dbReference type="EMBL" id="ABZ07634.1"/>
    </source>
</evidence>
<organism evidence="6">
    <name type="scientific">uncultured marine crenarchaeote HF4000_ANIW137N13</name>
    <dbReference type="NCBI Taxonomy" id="455575"/>
    <lineage>
        <taxon>Archaea</taxon>
        <taxon>Nitrososphaerota</taxon>
        <taxon>Nitrososphaeria</taxon>
        <taxon>Nitrosopumilales</taxon>
        <taxon>environmental samples</taxon>
    </lineage>
</organism>